<dbReference type="EnsemblMetazoa" id="MESCA002671-RA">
    <property type="protein sequence ID" value="MESCA002671-PA"/>
    <property type="gene ID" value="MESCA002671"/>
</dbReference>
<keyword evidence="6" id="KW-0443">Lipid metabolism</keyword>
<reference evidence="9" key="2">
    <citation type="submission" date="2015-06" db="UniProtKB">
        <authorList>
            <consortium name="EnsemblMetazoa"/>
        </authorList>
    </citation>
    <scope>IDENTIFICATION</scope>
</reference>
<dbReference type="CDD" id="cd23993">
    <property type="entry name" value="Seipin"/>
    <property type="match status" value="1"/>
</dbReference>
<accession>T1GGZ0</accession>
<name>T1GGZ0_MEGSC</name>
<dbReference type="EMBL" id="CAQQ02199735">
    <property type="status" value="NOT_ANNOTATED_CDS"/>
    <property type="molecule type" value="Genomic_DNA"/>
</dbReference>
<dbReference type="PANTHER" id="PTHR21212">
    <property type="entry name" value="BERNARDINELLI-SEIP CONGENITAL LIPODYSTROPHY 2 HOMOLOG BSCL2 PROTEIN"/>
    <property type="match status" value="1"/>
</dbReference>
<comment type="subcellular location">
    <subcellularLocation>
        <location evidence="1">Endoplasmic reticulum membrane</location>
        <topology evidence="1">Multi-pass membrane protein</topology>
    </subcellularLocation>
</comment>
<evidence type="ECO:0000256" key="8">
    <source>
        <dbReference type="SAM" id="Phobius"/>
    </source>
</evidence>
<sequence length="242" mass="28456">MGLALEFLLNLFDPFHIIRRHFWNPFKTIAANVFDHFMNKTQDKVSTIRDVILRIGFVAFMVALIIWSAIFMYVTFYYAYMPAMSHTRPVHMQFKTCLDQGGPCSFPHAHVSLTKKQQLLMMGQAYRVQVIIDMPESIQNQELGMFMVCGELRDQESYLRGHACRTALMKYKSHLIRTISTWSLGPLYILGLKEEHERIYVEIFPRYLEERNHPITDVYIEIQSHKIQFYSVTLQITADFTD</sequence>
<keyword evidence="3 8" id="KW-0812">Transmembrane</keyword>
<dbReference type="EMBL" id="CAQQ02199736">
    <property type="status" value="NOT_ANNOTATED_CDS"/>
    <property type="molecule type" value="Genomic_DNA"/>
</dbReference>
<proteinExistence type="predicted"/>
<evidence type="ECO:0000256" key="1">
    <source>
        <dbReference type="ARBA" id="ARBA00004477"/>
    </source>
</evidence>
<dbReference type="InterPro" id="IPR009617">
    <property type="entry name" value="Seipin"/>
</dbReference>
<keyword evidence="7 8" id="KW-0472">Membrane</keyword>
<dbReference type="GO" id="GO:0005789">
    <property type="term" value="C:endoplasmic reticulum membrane"/>
    <property type="evidence" value="ECO:0007669"/>
    <property type="project" value="UniProtKB-SubCell"/>
</dbReference>
<evidence type="ECO:0000256" key="7">
    <source>
        <dbReference type="ARBA" id="ARBA00023136"/>
    </source>
</evidence>
<evidence type="ECO:0000256" key="2">
    <source>
        <dbReference type="ARBA" id="ARBA00022064"/>
    </source>
</evidence>
<dbReference type="GO" id="GO:0140042">
    <property type="term" value="P:lipid droplet formation"/>
    <property type="evidence" value="ECO:0007669"/>
    <property type="project" value="UniProtKB-ARBA"/>
</dbReference>
<keyword evidence="5 8" id="KW-1133">Transmembrane helix</keyword>
<evidence type="ECO:0000313" key="10">
    <source>
        <dbReference type="Proteomes" id="UP000015102"/>
    </source>
</evidence>
<reference evidence="10" key="1">
    <citation type="submission" date="2013-02" db="EMBL/GenBank/DDBJ databases">
        <authorList>
            <person name="Hughes D."/>
        </authorList>
    </citation>
    <scope>NUCLEOTIDE SEQUENCE</scope>
    <source>
        <strain>Durham</strain>
        <strain evidence="10">NC isolate 2 -- Noor lab</strain>
    </source>
</reference>
<evidence type="ECO:0000313" key="9">
    <source>
        <dbReference type="EnsemblMetazoa" id="MESCA002671-PA"/>
    </source>
</evidence>
<dbReference type="Pfam" id="PF06775">
    <property type="entry name" value="Seipin"/>
    <property type="match status" value="1"/>
</dbReference>
<keyword evidence="10" id="KW-1185">Reference proteome</keyword>
<evidence type="ECO:0000256" key="4">
    <source>
        <dbReference type="ARBA" id="ARBA00022824"/>
    </source>
</evidence>
<feature type="transmembrane region" description="Helical" evidence="8">
    <location>
        <begin position="51"/>
        <end position="80"/>
    </location>
</feature>
<dbReference type="STRING" id="36166.T1GGZ0"/>
<keyword evidence="4" id="KW-0256">Endoplasmic reticulum</keyword>
<protein>
    <recommendedName>
        <fullName evidence="2">Seipin</fullName>
    </recommendedName>
</protein>
<dbReference type="AlphaFoldDB" id="T1GGZ0"/>
<dbReference type="HOGENOM" id="CLU_049458_0_1_1"/>
<dbReference type="OMA" id="HAVFIAM"/>
<organism evidence="9 10">
    <name type="scientific">Megaselia scalaris</name>
    <name type="common">Humpbacked fly</name>
    <name type="synonym">Phora scalaris</name>
    <dbReference type="NCBI Taxonomy" id="36166"/>
    <lineage>
        <taxon>Eukaryota</taxon>
        <taxon>Metazoa</taxon>
        <taxon>Ecdysozoa</taxon>
        <taxon>Arthropoda</taxon>
        <taxon>Hexapoda</taxon>
        <taxon>Insecta</taxon>
        <taxon>Pterygota</taxon>
        <taxon>Neoptera</taxon>
        <taxon>Endopterygota</taxon>
        <taxon>Diptera</taxon>
        <taxon>Brachycera</taxon>
        <taxon>Muscomorpha</taxon>
        <taxon>Platypezoidea</taxon>
        <taxon>Phoridae</taxon>
        <taxon>Megaseliini</taxon>
        <taxon>Megaselia</taxon>
    </lineage>
</organism>
<dbReference type="Proteomes" id="UP000015102">
    <property type="component" value="Unassembled WGS sequence"/>
</dbReference>
<evidence type="ECO:0000256" key="3">
    <source>
        <dbReference type="ARBA" id="ARBA00022692"/>
    </source>
</evidence>
<evidence type="ECO:0000256" key="5">
    <source>
        <dbReference type="ARBA" id="ARBA00022989"/>
    </source>
</evidence>
<evidence type="ECO:0000256" key="6">
    <source>
        <dbReference type="ARBA" id="ARBA00023098"/>
    </source>
</evidence>
<dbReference type="GO" id="GO:0006629">
    <property type="term" value="P:lipid metabolic process"/>
    <property type="evidence" value="ECO:0007669"/>
    <property type="project" value="UniProtKB-KW"/>
</dbReference>
<dbReference type="PANTHER" id="PTHR21212:SF0">
    <property type="entry name" value="SEIPIN"/>
    <property type="match status" value="1"/>
</dbReference>